<accession>A0ABS2GSI7</accession>
<dbReference type="SUPFAM" id="SSF56762">
    <property type="entry name" value="HydB/Nqo4-like"/>
    <property type="match status" value="1"/>
</dbReference>
<comment type="caution">
    <text evidence="1">The sequence shown here is derived from an EMBL/GenBank/DDBJ whole genome shotgun (WGS) entry which is preliminary data.</text>
</comment>
<organism evidence="1 2">
    <name type="scientific">Parasutterella secunda</name>
    <dbReference type="NCBI Taxonomy" id="626947"/>
    <lineage>
        <taxon>Bacteria</taxon>
        <taxon>Pseudomonadati</taxon>
        <taxon>Pseudomonadota</taxon>
        <taxon>Betaproteobacteria</taxon>
        <taxon>Burkholderiales</taxon>
        <taxon>Sutterellaceae</taxon>
        <taxon>Parasutterella</taxon>
    </lineage>
</organism>
<evidence type="ECO:0000313" key="1">
    <source>
        <dbReference type="EMBL" id="MBM6928399.1"/>
    </source>
</evidence>
<protein>
    <recommendedName>
        <fullName evidence="3">Hydrogenase</fullName>
    </recommendedName>
</protein>
<dbReference type="Proteomes" id="UP000777002">
    <property type="component" value="Unassembled WGS sequence"/>
</dbReference>
<evidence type="ECO:0000313" key="2">
    <source>
        <dbReference type="Proteomes" id="UP000777002"/>
    </source>
</evidence>
<gene>
    <name evidence="1" type="ORF">H5985_03845</name>
</gene>
<dbReference type="InterPro" id="IPR029014">
    <property type="entry name" value="NiFe-Hase_large"/>
</dbReference>
<sequence>MSLLVKEKNHALQVDLHNHRTTVISKTVQSLGADKAPDILRSLLGLCPIAQVCAFEAAREAATGQTIKNLSNRNKLITAEAVLETIRVLSMDLQPFTIHGKVSPESLRTIGELRGRLWELSKSPTQDNVALENFLADLKALVILWFAREKIAINAIKHTFERFDDMPMSGQALLFPEEIHKKEILKLFVNILQDYPDWAVSPQWAGARIPGALARIRSVQNQGRRNDFRVRDLVLARLEELKNYASGLLPAFTIESYSLEQGWGAGVVETARGTLMHFLRFESGQMQYHIVAPTEWAFQEESPMVEVMNRYANKRIGAVKSIVTGINLIACAFDPCTRVTVQWPQKEV</sequence>
<evidence type="ECO:0008006" key="3">
    <source>
        <dbReference type="Google" id="ProtNLM"/>
    </source>
</evidence>
<dbReference type="EMBL" id="JACJKX010000005">
    <property type="protein sequence ID" value="MBM6928399.1"/>
    <property type="molecule type" value="Genomic_DNA"/>
</dbReference>
<reference evidence="1 2" key="1">
    <citation type="journal article" date="2021" name="Sci. Rep.">
        <title>The distribution of antibiotic resistance genes in chicken gut microbiota commensals.</title>
        <authorList>
            <person name="Juricova H."/>
            <person name="Matiasovicova J."/>
            <person name="Kubasova T."/>
            <person name="Cejkova D."/>
            <person name="Rychlik I."/>
        </authorList>
    </citation>
    <scope>NUCLEOTIDE SEQUENCE [LARGE SCALE GENOMIC DNA]</scope>
    <source>
        <strain evidence="1 2">An562</strain>
    </source>
</reference>
<keyword evidence="2" id="KW-1185">Reference proteome</keyword>
<name>A0ABS2GSI7_9BURK</name>
<dbReference type="Gene3D" id="1.10.645.10">
    <property type="entry name" value="Cytochrome-c3 Hydrogenase, chain B"/>
    <property type="match status" value="1"/>
</dbReference>
<proteinExistence type="predicted"/>